<name>A0A0S4SAZ4_CAMHY</name>
<keyword evidence="1" id="KW-0812">Transmembrane</keyword>
<accession>A0A0S4SAZ4</accession>
<evidence type="ECO:0000256" key="1">
    <source>
        <dbReference type="SAM" id="Phobius"/>
    </source>
</evidence>
<dbReference type="EMBL" id="FAUW01000002">
    <property type="protein sequence ID" value="CUU74867.1"/>
    <property type="molecule type" value="Genomic_DNA"/>
</dbReference>
<proteinExistence type="predicted"/>
<evidence type="ECO:0000313" key="4">
    <source>
        <dbReference type="Proteomes" id="UP000052237"/>
    </source>
</evidence>
<dbReference type="Proteomes" id="UP000052237">
    <property type="component" value="Unassembled WGS sequence"/>
</dbReference>
<protein>
    <submittedName>
        <fullName evidence="2">Uncharacterized protein</fullName>
    </submittedName>
</protein>
<dbReference type="Proteomes" id="UP000052257">
    <property type="component" value="Unassembled WGS sequence"/>
</dbReference>
<dbReference type="EMBL" id="FAVB01000001">
    <property type="protein sequence ID" value="CUU74688.1"/>
    <property type="molecule type" value="Genomic_DNA"/>
</dbReference>
<keyword evidence="4" id="KW-1185">Reference proteome</keyword>
<gene>
    <name evidence="2" type="ORF">ERS686654_00635</name>
    <name evidence="3" type="ORF">ERS739220_00587</name>
</gene>
<organism evidence="2 4">
    <name type="scientific">Campylobacter hyointestinalis subsp. hyointestinalis</name>
    <dbReference type="NCBI Taxonomy" id="91352"/>
    <lineage>
        <taxon>Bacteria</taxon>
        <taxon>Pseudomonadati</taxon>
        <taxon>Campylobacterota</taxon>
        <taxon>Epsilonproteobacteria</taxon>
        <taxon>Campylobacterales</taxon>
        <taxon>Campylobacteraceae</taxon>
        <taxon>Campylobacter</taxon>
    </lineage>
</organism>
<feature type="transmembrane region" description="Helical" evidence="1">
    <location>
        <begin position="12"/>
        <end position="30"/>
    </location>
</feature>
<reference evidence="4 5" key="1">
    <citation type="submission" date="2015-11" db="EMBL/GenBank/DDBJ databases">
        <authorList>
            <consortium name="Pathogen Informatics"/>
        </authorList>
    </citation>
    <scope>NUCLEOTIDE SEQUENCE [LARGE SCALE GENOMIC DNA]</scope>
    <source>
        <strain evidence="2 4">006A-0059</strain>
        <strain evidence="3 5">006A-0191</strain>
    </source>
</reference>
<evidence type="ECO:0000313" key="3">
    <source>
        <dbReference type="EMBL" id="CUU74867.1"/>
    </source>
</evidence>
<evidence type="ECO:0000313" key="2">
    <source>
        <dbReference type="EMBL" id="CUU74688.1"/>
    </source>
</evidence>
<keyword evidence="1" id="KW-1133">Transmembrane helix</keyword>
<keyword evidence="1" id="KW-0472">Membrane</keyword>
<comment type="caution">
    <text evidence="2">The sequence shown here is derived from an EMBL/GenBank/DDBJ whole genome shotgun (WGS) entry which is preliminary data.</text>
</comment>
<sequence length="36" mass="4097">MFDTPASNELIMATIFVLILIVAVGIFLVNRFKENR</sequence>
<evidence type="ECO:0000313" key="5">
    <source>
        <dbReference type="Proteomes" id="UP000052257"/>
    </source>
</evidence>
<dbReference type="AlphaFoldDB" id="A0A0S4SAZ4"/>
<accession>A0A9W5EX28</accession>